<evidence type="ECO:0000256" key="2">
    <source>
        <dbReference type="ARBA" id="ARBA00023033"/>
    </source>
</evidence>
<name>A0A931AH72_9ACTN</name>
<organism evidence="4 5">
    <name type="scientific">Nonomuraea cypriaca</name>
    <dbReference type="NCBI Taxonomy" id="1187855"/>
    <lineage>
        <taxon>Bacteria</taxon>
        <taxon>Bacillati</taxon>
        <taxon>Actinomycetota</taxon>
        <taxon>Actinomycetes</taxon>
        <taxon>Streptosporangiales</taxon>
        <taxon>Streptosporangiaceae</taxon>
        <taxon>Nonomuraea</taxon>
    </lineage>
</organism>
<dbReference type="AlphaFoldDB" id="A0A931AH72"/>
<evidence type="ECO:0000256" key="1">
    <source>
        <dbReference type="ARBA" id="ARBA00023002"/>
    </source>
</evidence>
<dbReference type="Proteomes" id="UP000605361">
    <property type="component" value="Unassembled WGS sequence"/>
</dbReference>
<dbReference type="Gene3D" id="3.50.50.60">
    <property type="entry name" value="FAD/NAD(P)-binding domain"/>
    <property type="match status" value="1"/>
</dbReference>
<dbReference type="GO" id="GO:0071949">
    <property type="term" value="F:FAD binding"/>
    <property type="evidence" value="ECO:0007669"/>
    <property type="project" value="InterPro"/>
</dbReference>
<dbReference type="GO" id="GO:0004497">
    <property type="term" value="F:monooxygenase activity"/>
    <property type="evidence" value="ECO:0007669"/>
    <property type="project" value="UniProtKB-KW"/>
</dbReference>
<comment type="caution">
    <text evidence="4">The sequence shown here is derived from an EMBL/GenBank/DDBJ whole genome shotgun (WGS) entry which is preliminary data.</text>
</comment>
<sequence length="403" mass="42893">MTSVQKALVIGGGVAGPAAAMALQKAGIEAVVYEAYSAPADDVGVFLTVATNGIDALRTVGSGKDVVAAGFPTPKITLRNSSGKDLGGTNTGATLPDGTKSHTIRRADLYRILQDDAVSRGIRIEGGKRLVDAEQTADGVRAVFADGTEATGDIIIGADGIDSTVRKIIDPNAPAPHYTGLINLGGYTDGVAVDTESCSYSMMFGKRAFFGYAVLPSREVWWYASLPHPGEPKKGELEAVDGLAWQRRLISFFEGDSGPAVQLIKNTRDPENLRATTTRSVPNLPTWHSDRMVIIGDAAHAPTPTSGQGASLSIEDGVVLAKCLRDLPTPKQAFATFEKLRRPRVENIIKVANSINNNKAPGPIGAAIRDAFTPIIMKLTSNSKFMMSQYDYHIEWEEPVKAA</sequence>
<accession>A0A931AH72</accession>
<evidence type="ECO:0000313" key="4">
    <source>
        <dbReference type="EMBL" id="MBF8191908.1"/>
    </source>
</evidence>
<dbReference type="PANTHER" id="PTHR13789">
    <property type="entry name" value="MONOOXYGENASE"/>
    <property type="match status" value="1"/>
</dbReference>
<gene>
    <name evidence="4" type="ORF">ITP53_40765</name>
</gene>
<keyword evidence="1" id="KW-0560">Oxidoreductase</keyword>
<keyword evidence="5" id="KW-1185">Reference proteome</keyword>
<dbReference type="Pfam" id="PF01494">
    <property type="entry name" value="FAD_binding_3"/>
    <property type="match status" value="1"/>
</dbReference>
<dbReference type="InterPro" id="IPR002938">
    <property type="entry name" value="FAD-bd"/>
</dbReference>
<protein>
    <submittedName>
        <fullName evidence="4">FAD-dependent monooxygenase</fullName>
    </submittedName>
</protein>
<feature type="domain" description="FAD-binding" evidence="3">
    <location>
        <begin position="7"/>
        <end position="349"/>
    </location>
</feature>
<dbReference type="InterPro" id="IPR050493">
    <property type="entry name" value="FAD-dep_Monooxygenase_BioMet"/>
</dbReference>
<proteinExistence type="predicted"/>
<dbReference type="EMBL" id="JADOGI010000183">
    <property type="protein sequence ID" value="MBF8191908.1"/>
    <property type="molecule type" value="Genomic_DNA"/>
</dbReference>
<evidence type="ECO:0000313" key="5">
    <source>
        <dbReference type="Proteomes" id="UP000605361"/>
    </source>
</evidence>
<dbReference type="RefSeq" id="WP_195900817.1">
    <property type="nucleotide sequence ID" value="NZ_JADOGI010000183.1"/>
</dbReference>
<dbReference type="PRINTS" id="PR00420">
    <property type="entry name" value="RNGMNOXGNASE"/>
</dbReference>
<keyword evidence="2 4" id="KW-0503">Monooxygenase</keyword>
<evidence type="ECO:0000259" key="3">
    <source>
        <dbReference type="Pfam" id="PF01494"/>
    </source>
</evidence>
<reference evidence="4" key="1">
    <citation type="submission" date="2020-11" db="EMBL/GenBank/DDBJ databases">
        <title>Whole-genome analyses of Nonomuraea sp. K274.</title>
        <authorList>
            <person name="Veyisoglu A."/>
        </authorList>
    </citation>
    <scope>NUCLEOTIDE SEQUENCE</scope>
    <source>
        <strain evidence="4">K274</strain>
    </source>
</reference>
<dbReference type="InterPro" id="IPR036188">
    <property type="entry name" value="FAD/NAD-bd_sf"/>
</dbReference>
<dbReference type="SUPFAM" id="SSF51905">
    <property type="entry name" value="FAD/NAD(P)-binding domain"/>
    <property type="match status" value="1"/>
</dbReference>
<dbReference type="PANTHER" id="PTHR13789:SF309">
    <property type="entry name" value="PUTATIVE (AFU_ORTHOLOGUE AFUA_6G14510)-RELATED"/>
    <property type="match status" value="1"/>
</dbReference>